<dbReference type="Pfam" id="PF02739">
    <property type="entry name" value="5_3_exonuc_N"/>
    <property type="match status" value="1"/>
</dbReference>
<proteinExistence type="predicted"/>
<organism evidence="2">
    <name type="scientific">uncultured marine phage</name>
    <dbReference type="NCBI Taxonomy" id="707152"/>
    <lineage>
        <taxon>Viruses</taxon>
        <taxon>environmental samples</taxon>
    </lineage>
</organism>
<dbReference type="InterPro" id="IPR020046">
    <property type="entry name" value="5-3_exonucl_a-hlix_arch_N"/>
</dbReference>
<dbReference type="Gene3D" id="3.40.50.1010">
    <property type="entry name" value="5'-nuclease"/>
    <property type="match status" value="1"/>
</dbReference>
<dbReference type="PANTHER" id="PTHR42646">
    <property type="entry name" value="FLAP ENDONUCLEASE XNI"/>
    <property type="match status" value="1"/>
</dbReference>
<dbReference type="GO" id="GO:0033567">
    <property type="term" value="P:DNA replication, Okazaki fragment processing"/>
    <property type="evidence" value="ECO:0007669"/>
    <property type="project" value="InterPro"/>
</dbReference>
<accession>A0A8D9FRC3</accession>
<sequence length="324" mass="37994">MKINLIIDGNYILNKNVFTLHKYNVLFGELHESLNKSLANFKSVHYFDNIFFVSDSGTSWRKNLYQDYKGQRKKSDDIDWEFVYTAYKEFKSDLPSNVTLLEETFIEGDDWIAQIILESNKRGYANLVISNDHDIKQLIKYSTNPLYINFMSNEMFNREKVFLPNNYEIFMQQLHEQSKDVDLFELSTDNETLAFFKRFIERREVHIVDDKKSLITKIISGDKSDNIKSVYQKATSTGKMRGIGDSGADKIYKMYQEEFGELDVNDDELFDNIADLIREVKKAKFDEINGIKNNLSDNRQLISLFDIPDHIKDQMDSELSGRFD</sequence>
<evidence type="ECO:0000313" key="2">
    <source>
        <dbReference type="EMBL" id="CAG7579960.1"/>
    </source>
</evidence>
<dbReference type="EMBL" id="OU342829">
    <property type="protein sequence ID" value="CAG7579960.1"/>
    <property type="molecule type" value="Genomic_DNA"/>
</dbReference>
<evidence type="ECO:0000259" key="1">
    <source>
        <dbReference type="Pfam" id="PF02739"/>
    </source>
</evidence>
<dbReference type="GO" id="GO:0017108">
    <property type="term" value="F:5'-flap endonuclease activity"/>
    <property type="evidence" value="ECO:0007669"/>
    <property type="project" value="InterPro"/>
</dbReference>
<feature type="domain" description="5'-3' exonuclease alpha-helical arch N-terminal" evidence="1">
    <location>
        <begin position="5"/>
        <end position="161"/>
    </location>
</feature>
<gene>
    <name evidence="2" type="ORF">SLAVMIC_00179</name>
</gene>
<dbReference type="GO" id="GO:0003677">
    <property type="term" value="F:DNA binding"/>
    <property type="evidence" value="ECO:0007669"/>
    <property type="project" value="InterPro"/>
</dbReference>
<dbReference type="InterPro" id="IPR038969">
    <property type="entry name" value="FEN"/>
</dbReference>
<reference evidence="2" key="1">
    <citation type="submission" date="2021-06" db="EMBL/GenBank/DDBJ databases">
        <authorList>
            <person name="Gannon L."/>
            <person name="Redgwell R T."/>
            <person name="Michniewski S."/>
            <person name="Harrison D C."/>
            <person name="Millard A."/>
        </authorList>
    </citation>
    <scope>NUCLEOTIDE SEQUENCE</scope>
</reference>
<dbReference type="InterPro" id="IPR029060">
    <property type="entry name" value="PIN-like_dom_sf"/>
</dbReference>
<dbReference type="PANTHER" id="PTHR42646:SF2">
    <property type="entry name" value="5'-3' EXONUCLEASE FAMILY PROTEIN"/>
    <property type="match status" value="1"/>
</dbReference>
<name>A0A8D9FRC3_9VIRU</name>
<protein>
    <submittedName>
        <fullName evidence="2">RNaseH ribonuclease</fullName>
    </submittedName>
</protein>
<dbReference type="SUPFAM" id="SSF88723">
    <property type="entry name" value="PIN domain-like"/>
    <property type="match status" value="1"/>
</dbReference>